<dbReference type="PATRIC" id="fig|344882.3.peg.2536"/>
<dbReference type="EMBL" id="LDJL01000005">
    <property type="protein sequence ID" value="KRG70607.1"/>
    <property type="molecule type" value="Genomic_DNA"/>
</dbReference>
<dbReference type="Proteomes" id="UP000052052">
    <property type="component" value="Unassembled WGS sequence"/>
</dbReference>
<dbReference type="OrthoDB" id="6402658at2"/>
<gene>
    <name evidence="1" type="ORF">ABB29_06000</name>
</gene>
<dbReference type="AlphaFoldDB" id="A0A0R0CL10"/>
<name>A0A0R0CL10_9GAMM</name>
<accession>A0A0R0CL10</accession>
<organism evidence="1 2">
    <name type="scientific">Pseudoxanthomonas dokdonensis</name>
    <dbReference type="NCBI Taxonomy" id="344882"/>
    <lineage>
        <taxon>Bacteria</taxon>
        <taxon>Pseudomonadati</taxon>
        <taxon>Pseudomonadota</taxon>
        <taxon>Gammaproteobacteria</taxon>
        <taxon>Lysobacterales</taxon>
        <taxon>Lysobacteraceae</taxon>
        <taxon>Pseudoxanthomonas</taxon>
    </lineage>
</organism>
<dbReference type="RefSeq" id="WP_057657701.1">
    <property type="nucleotide sequence ID" value="NZ_LDJL01000005.1"/>
</dbReference>
<protein>
    <submittedName>
        <fullName evidence="1">Uncharacterized protein</fullName>
    </submittedName>
</protein>
<reference evidence="1 2" key="1">
    <citation type="submission" date="2015-05" db="EMBL/GenBank/DDBJ databases">
        <title>Genome sequencing and analysis of members of genus Stenotrophomonas.</title>
        <authorList>
            <person name="Patil P.P."/>
            <person name="Midha S."/>
            <person name="Patil P.B."/>
        </authorList>
    </citation>
    <scope>NUCLEOTIDE SEQUENCE [LARGE SCALE GENOMIC DNA]</scope>
    <source>
        <strain evidence="1 2">DSM 21858</strain>
    </source>
</reference>
<dbReference type="InterPro" id="IPR054273">
    <property type="entry name" value="DUF7004"/>
</dbReference>
<proteinExistence type="predicted"/>
<comment type="caution">
    <text evidence="1">The sequence shown here is derived from an EMBL/GenBank/DDBJ whole genome shotgun (WGS) entry which is preliminary data.</text>
</comment>
<dbReference type="Pfam" id="PF22539">
    <property type="entry name" value="DUF7004"/>
    <property type="match status" value="1"/>
</dbReference>
<sequence>MPRHFKTLSDSTLIEFDRGMFDPWCVYVTPPGGRRFAPRDGWYFAELVRLGERHGHWRIYLDFVQVFMRTSDQLDAELNQDISRMAAAYAEDALLMDVLLTVLYAGMLAEENKARGPLGKRIKRLGLHQCLIEGMPAEAAAAYSRGRDATSLAAECSARGF</sequence>
<keyword evidence="2" id="KW-1185">Reference proteome</keyword>
<evidence type="ECO:0000313" key="1">
    <source>
        <dbReference type="EMBL" id="KRG70607.1"/>
    </source>
</evidence>
<evidence type="ECO:0000313" key="2">
    <source>
        <dbReference type="Proteomes" id="UP000052052"/>
    </source>
</evidence>